<feature type="transmembrane region" description="Helical" evidence="7">
    <location>
        <begin position="237"/>
        <end position="259"/>
    </location>
</feature>
<gene>
    <name evidence="9" type="ORF">SAMN05216554_4017</name>
</gene>
<dbReference type="InterPro" id="IPR000515">
    <property type="entry name" value="MetI-like"/>
</dbReference>
<evidence type="ECO:0000259" key="8">
    <source>
        <dbReference type="PROSITE" id="PS50928"/>
    </source>
</evidence>
<accession>A0A1H3T6X9</accession>
<feature type="transmembrane region" description="Helical" evidence="7">
    <location>
        <begin position="193"/>
        <end position="216"/>
    </location>
</feature>
<evidence type="ECO:0000313" key="10">
    <source>
        <dbReference type="Proteomes" id="UP000198891"/>
    </source>
</evidence>
<keyword evidence="4 7" id="KW-0812">Transmembrane</keyword>
<organism evidence="9 10">
    <name type="scientific">Herbiconiux ginsengi</name>
    <dbReference type="NCBI Taxonomy" id="381665"/>
    <lineage>
        <taxon>Bacteria</taxon>
        <taxon>Bacillati</taxon>
        <taxon>Actinomycetota</taxon>
        <taxon>Actinomycetes</taxon>
        <taxon>Micrococcales</taxon>
        <taxon>Microbacteriaceae</taxon>
        <taxon>Herbiconiux</taxon>
    </lineage>
</organism>
<feature type="transmembrane region" description="Helical" evidence="7">
    <location>
        <begin position="51"/>
        <end position="72"/>
    </location>
</feature>
<evidence type="ECO:0000313" key="9">
    <source>
        <dbReference type="EMBL" id="SDZ45611.1"/>
    </source>
</evidence>
<dbReference type="PANTHER" id="PTHR30151">
    <property type="entry name" value="ALKANE SULFONATE ABC TRANSPORTER-RELATED, MEMBRANE SUBUNIT"/>
    <property type="match status" value="1"/>
</dbReference>
<evidence type="ECO:0000256" key="2">
    <source>
        <dbReference type="ARBA" id="ARBA00022448"/>
    </source>
</evidence>
<dbReference type="InterPro" id="IPR035906">
    <property type="entry name" value="MetI-like_sf"/>
</dbReference>
<feature type="transmembrane region" description="Helical" evidence="7">
    <location>
        <begin position="79"/>
        <end position="101"/>
    </location>
</feature>
<evidence type="ECO:0000256" key="5">
    <source>
        <dbReference type="ARBA" id="ARBA00022989"/>
    </source>
</evidence>
<comment type="similarity">
    <text evidence="7">Belongs to the binding-protein-dependent transport system permease family.</text>
</comment>
<feature type="transmembrane region" description="Helical" evidence="7">
    <location>
        <begin position="116"/>
        <end position="134"/>
    </location>
</feature>
<dbReference type="SUPFAM" id="SSF161098">
    <property type="entry name" value="MetI-like"/>
    <property type="match status" value="1"/>
</dbReference>
<keyword evidence="10" id="KW-1185">Reference proteome</keyword>
<evidence type="ECO:0000256" key="7">
    <source>
        <dbReference type="RuleBase" id="RU363032"/>
    </source>
</evidence>
<dbReference type="AlphaFoldDB" id="A0A1H3T6X9"/>
<proteinExistence type="inferred from homology"/>
<evidence type="ECO:0000256" key="3">
    <source>
        <dbReference type="ARBA" id="ARBA00022475"/>
    </source>
</evidence>
<dbReference type="EMBL" id="FNPZ01000004">
    <property type="protein sequence ID" value="SDZ45611.1"/>
    <property type="molecule type" value="Genomic_DNA"/>
</dbReference>
<dbReference type="Proteomes" id="UP000198891">
    <property type="component" value="Unassembled WGS sequence"/>
</dbReference>
<dbReference type="Gene3D" id="1.10.3720.10">
    <property type="entry name" value="MetI-like"/>
    <property type="match status" value="1"/>
</dbReference>
<dbReference type="GO" id="GO:0005886">
    <property type="term" value="C:plasma membrane"/>
    <property type="evidence" value="ECO:0007669"/>
    <property type="project" value="UniProtKB-SubCell"/>
</dbReference>
<dbReference type="OrthoDB" id="5458199at2"/>
<dbReference type="Pfam" id="PF00528">
    <property type="entry name" value="BPD_transp_1"/>
    <property type="match status" value="1"/>
</dbReference>
<dbReference type="STRING" id="381665.SAMN05216554_4017"/>
<evidence type="ECO:0000256" key="4">
    <source>
        <dbReference type="ARBA" id="ARBA00022692"/>
    </source>
</evidence>
<dbReference type="PROSITE" id="PS50928">
    <property type="entry name" value="ABC_TM1"/>
    <property type="match status" value="1"/>
</dbReference>
<sequence>MAAIASVAHVRENRTNSWRSLRPYVVPITSVVVFALIYEFAISGVLVSETYLPGIPSILNALVGILLGPYLWSALGSTIGIAFGGFLIGGGLGIVLGLVSGRNLYIYRALRFTVEFLRSTPAVAMIPLVVLMLGPTDNARIFLVAFTVFPPLYIQAVYGVQDTNPVAIETAQSYRLGRWGTLGRVVLPSAGGYLATAIRIFIVISVLVSVSTELILGGGSGVGSMLRSYSQVGNYPAMYAMVLIIGALGMLLVFAMNWIERIVLFWHPSHREDVS</sequence>
<evidence type="ECO:0000256" key="6">
    <source>
        <dbReference type="ARBA" id="ARBA00023136"/>
    </source>
</evidence>
<evidence type="ECO:0000256" key="1">
    <source>
        <dbReference type="ARBA" id="ARBA00004651"/>
    </source>
</evidence>
<protein>
    <submittedName>
        <fullName evidence="9">ABC-type nitrate/sulfonate/bicarbonate transport system, permease component</fullName>
    </submittedName>
</protein>
<keyword evidence="3" id="KW-1003">Cell membrane</keyword>
<comment type="subcellular location">
    <subcellularLocation>
        <location evidence="1 7">Cell membrane</location>
        <topology evidence="1 7">Multi-pass membrane protein</topology>
    </subcellularLocation>
</comment>
<keyword evidence="6 7" id="KW-0472">Membrane</keyword>
<dbReference type="RefSeq" id="WP_092557103.1">
    <property type="nucleotide sequence ID" value="NZ_FNPZ01000004.1"/>
</dbReference>
<dbReference type="CDD" id="cd06261">
    <property type="entry name" value="TM_PBP2"/>
    <property type="match status" value="1"/>
</dbReference>
<feature type="domain" description="ABC transmembrane type-1" evidence="8">
    <location>
        <begin position="75"/>
        <end position="260"/>
    </location>
</feature>
<keyword evidence="2 7" id="KW-0813">Transport</keyword>
<name>A0A1H3T6X9_9MICO</name>
<feature type="transmembrane region" description="Helical" evidence="7">
    <location>
        <begin position="24"/>
        <end position="45"/>
    </location>
</feature>
<dbReference type="GO" id="GO:0055085">
    <property type="term" value="P:transmembrane transport"/>
    <property type="evidence" value="ECO:0007669"/>
    <property type="project" value="InterPro"/>
</dbReference>
<dbReference type="PANTHER" id="PTHR30151:SF38">
    <property type="entry name" value="ALIPHATIC SULFONATES TRANSPORT PERMEASE PROTEIN SSUC-RELATED"/>
    <property type="match status" value="1"/>
</dbReference>
<keyword evidence="5 7" id="KW-1133">Transmembrane helix</keyword>
<feature type="transmembrane region" description="Helical" evidence="7">
    <location>
        <begin position="141"/>
        <end position="160"/>
    </location>
</feature>
<reference evidence="9 10" key="1">
    <citation type="submission" date="2016-10" db="EMBL/GenBank/DDBJ databases">
        <authorList>
            <person name="de Groot N.N."/>
        </authorList>
    </citation>
    <scope>NUCLEOTIDE SEQUENCE [LARGE SCALE GENOMIC DNA]</scope>
    <source>
        <strain evidence="9 10">CGMCC 4.3491</strain>
    </source>
</reference>